<reference evidence="8" key="1">
    <citation type="submission" date="2021-10" db="EMBL/GenBank/DDBJ databases">
        <title>De novo Genome Assembly of Clathrus columnatus (Basidiomycota, Fungi) Using Illumina and Nanopore Sequence Data.</title>
        <authorList>
            <person name="Ogiso-Tanaka E."/>
            <person name="Itagaki H."/>
            <person name="Hosoya T."/>
            <person name="Hosaka K."/>
        </authorList>
    </citation>
    <scope>NUCLEOTIDE SEQUENCE</scope>
    <source>
        <strain evidence="8">MO-923</strain>
    </source>
</reference>
<dbReference type="GO" id="GO:0008270">
    <property type="term" value="F:zinc ion binding"/>
    <property type="evidence" value="ECO:0007669"/>
    <property type="project" value="UniProtKB-KW"/>
</dbReference>
<dbReference type="GO" id="GO:0071014">
    <property type="term" value="C:post-mRNA release spliceosomal complex"/>
    <property type="evidence" value="ECO:0007669"/>
    <property type="project" value="TreeGrafter"/>
</dbReference>
<dbReference type="GO" id="GO:0000398">
    <property type="term" value="P:mRNA splicing, via spliceosome"/>
    <property type="evidence" value="ECO:0007669"/>
    <property type="project" value="TreeGrafter"/>
</dbReference>
<evidence type="ECO:0000259" key="6">
    <source>
        <dbReference type="Pfam" id="PF04677"/>
    </source>
</evidence>
<comment type="caution">
    <text evidence="8">The sequence shown here is derived from an EMBL/GenBank/DDBJ whole genome shotgun (WGS) entry which is preliminary data.</text>
</comment>
<evidence type="ECO:0000256" key="4">
    <source>
        <dbReference type="SAM" id="MobiDB-lite"/>
    </source>
</evidence>
<keyword evidence="9" id="KW-1185">Reference proteome</keyword>
<dbReference type="GO" id="GO:0061632">
    <property type="term" value="F:RNA lariat debranching enzyme activator activity"/>
    <property type="evidence" value="ECO:0007669"/>
    <property type="project" value="TreeGrafter"/>
</dbReference>
<dbReference type="InterPro" id="IPR006767">
    <property type="entry name" value="Cwf19-like_C_dom-2"/>
</dbReference>
<feature type="compositionally biased region" description="Polar residues" evidence="4">
    <location>
        <begin position="279"/>
        <end position="293"/>
    </location>
</feature>
<dbReference type="InterPro" id="IPR025829">
    <property type="entry name" value="Zn_knuckle_CX2CX3GHX4C"/>
</dbReference>
<feature type="compositionally biased region" description="Basic and acidic residues" evidence="4">
    <location>
        <begin position="312"/>
        <end position="329"/>
    </location>
</feature>
<dbReference type="Pfam" id="PF04677">
    <property type="entry name" value="CwfJ_C_1"/>
    <property type="match status" value="1"/>
</dbReference>
<evidence type="ECO:0000313" key="8">
    <source>
        <dbReference type="EMBL" id="GJJ12316.1"/>
    </source>
</evidence>
<dbReference type="Gene3D" id="3.30.428.10">
    <property type="entry name" value="HIT-like"/>
    <property type="match status" value="1"/>
</dbReference>
<dbReference type="InterPro" id="IPR040194">
    <property type="entry name" value="Cwf19-like"/>
</dbReference>
<sequence length="619" mass="69591">MSTIKVLVIGSVLGSFKNLCQKIKAIDQKHGKFEIVLASGDFFGPPDNSPERVQELNALLNEEIEVPIQTYITQGQYPIPPSVIEKVQERGQICKNVLLLSKSGILTTSHGLKIASLGGSYLPEKFYAKTSNSESLYQQYFTSMNLKQLVQQVSPSSSSNLNSLAVAKAFASFQFIDILLTYTWPTSIVSETTTLPTDFEPELAPQLDELVRKSKPRYYFSSNMNKFWEREPFLWTEENNRATRFINLGSFGDSSTSQSKKERWFYAFSIAPTQLSSVSQPVLPSTVSRNPFDSENDTKKRPFQTAEGEDDERNKNREAPPDKYPGHYIRDCPQAKPLVNEMGTKKPPEGYVCRACASDQHYIKDCPLAQSGPRERERPRQKLKEIQPDECWFCLSNPNLVKHLLVAIGKECYVTLPKGQIPPTNVPDSTSLAPVPGGGHVLIVPISHFPTLPSIPSDLAPPILSEISDFRAALTSFYAIYNAVPITFEVSRLTAKGGHAHVQIVPVPKRIKHQEIEDAFKRFGEQGQIIWEDITNDDDMDNPDLQKSYFRVELPNGKKLIHFIKPGAPFDVQFGRRVIANILEVPERVDWRICTQSEDDERKDALAFKEAFGAFDPSN</sequence>
<dbReference type="AlphaFoldDB" id="A0AAV5ACD9"/>
<dbReference type="CDD" id="cd07380">
    <property type="entry name" value="MPP_CWF19_N"/>
    <property type="match status" value="1"/>
</dbReference>
<dbReference type="PANTHER" id="PTHR12072:SF4">
    <property type="entry name" value="CWF19-LIKE PROTEIN 1"/>
    <property type="match status" value="1"/>
</dbReference>
<proteinExistence type="predicted"/>
<dbReference type="Pfam" id="PF13696">
    <property type="entry name" value="zf-CCHC_2"/>
    <property type="match status" value="1"/>
</dbReference>
<dbReference type="InterPro" id="IPR036265">
    <property type="entry name" value="HIT-like_sf"/>
</dbReference>
<dbReference type="PANTHER" id="PTHR12072">
    <property type="entry name" value="CWF19, CELL CYCLE CONTROL PROTEIN"/>
    <property type="match status" value="1"/>
</dbReference>
<evidence type="ECO:0000256" key="2">
    <source>
        <dbReference type="ARBA" id="ARBA00022771"/>
    </source>
</evidence>
<dbReference type="Proteomes" id="UP001050691">
    <property type="component" value="Unassembled WGS sequence"/>
</dbReference>
<dbReference type="EMBL" id="BPWL01000007">
    <property type="protein sequence ID" value="GJJ12316.1"/>
    <property type="molecule type" value="Genomic_DNA"/>
</dbReference>
<evidence type="ECO:0000313" key="9">
    <source>
        <dbReference type="Proteomes" id="UP001050691"/>
    </source>
</evidence>
<keyword evidence="3" id="KW-0862">Zinc</keyword>
<accession>A0AAV5ACD9</accession>
<evidence type="ECO:0000256" key="1">
    <source>
        <dbReference type="ARBA" id="ARBA00022723"/>
    </source>
</evidence>
<organism evidence="8 9">
    <name type="scientific">Clathrus columnatus</name>
    <dbReference type="NCBI Taxonomy" id="1419009"/>
    <lineage>
        <taxon>Eukaryota</taxon>
        <taxon>Fungi</taxon>
        <taxon>Dikarya</taxon>
        <taxon>Basidiomycota</taxon>
        <taxon>Agaricomycotina</taxon>
        <taxon>Agaricomycetes</taxon>
        <taxon>Phallomycetidae</taxon>
        <taxon>Phallales</taxon>
        <taxon>Clathraceae</taxon>
        <taxon>Clathrus</taxon>
    </lineage>
</organism>
<feature type="region of interest" description="Disordered" evidence="4">
    <location>
        <begin position="279"/>
        <end position="329"/>
    </location>
</feature>
<gene>
    <name evidence="8" type="ORF">Clacol_006557</name>
</gene>
<feature type="domain" description="Zinc knuckle CX2CX3GHX4C" evidence="7">
    <location>
        <begin position="348"/>
        <end position="367"/>
    </location>
</feature>
<evidence type="ECO:0000259" key="7">
    <source>
        <dbReference type="Pfam" id="PF13696"/>
    </source>
</evidence>
<feature type="domain" description="Cwf19-like C-terminal" evidence="6">
    <location>
        <begin position="381"/>
        <end position="514"/>
    </location>
</feature>
<protein>
    <recommendedName>
        <fullName evidence="10">CWF19-like protein 1</fullName>
    </recommendedName>
</protein>
<dbReference type="SUPFAM" id="SSF54197">
    <property type="entry name" value="HIT-like"/>
    <property type="match status" value="1"/>
</dbReference>
<keyword evidence="2" id="KW-0863">Zinc-finger</keyword>
<evidence type="ECO:0008006" key="10">
    <source>
        <dbReference type="Google" id="ProtNLM"/>
    </source>
</evidence>
<name>A0AAV5ACD9_9AGAM</name>
<evidence type="ECO:0000256" key="3">
    <source>
        <dbReference type="ARBA" id="ARBA00022833"/>
    </source>
</evidence>
<keyword evidence="1" id="KW-0479">Metal-binding</keyword>
<dbReference type="Gene3D" id="4.10.60.10">
    <property type="entry name" value="Zinc finger, CCHC-type"/>
    <property type="match status" value="1"/>
</dbReference>
<dbReference type="InterPro" id="IPR006768">
    <property type="entry name" value="Cwf19-like_C_dom-1"/>
</dbReference>
<evidence type="ECO:0000259" key="5">
    <source>
        <dbReference type="Pfam" id="PF04676"/>
    </source>
</evidence>
<feature type="domain" description="Cwf19-like protein C-terminal" evidence="5">
    <location>
        <begin position="547"/>
        <end position="616"/>
    </location>
</feature>
<dbReference type="Pfam" id="PF04676">
    <property type="entry name" value="CwfJ_C_2"/>
    <property type="match status" value="1"/>
</dbReference>